<protein>
    <recommendedName>
        <fullName evidence="2">cysteine-S-conjugate beta-lyase</fullName>
        <ecNumber evidence="2">4.4.1.13</ecNumber>
    </recommendedName>
</protein>
<comment type="caution">
    <text evidence="7">The sequence shown here is derived from an EMBL/GenBank/DDBJ whole genome shotgun (WGS) entry which is preliminary data.</text>
</comment>
<dbReference type="GO" id="GO:0008483">
    <property type="term" value="F:transaminase activity"/>
    <property type="evidence" value="ECO:0007669"/>
    <property type="project" value="UniProtKB-KW"/>
</dbReference>
<reference evidence="7 8" key="1">
    <citation type="submission" date="2022-08" db="EMBL/GenBank/DDBJ databases">
        <title>Paenibacillus endoradicis sp. nov., Paenibacillus radicibacter sp. nov and Paenibacillus pararadicis sp. nov., three cold-adapted plant growth-promoting bacteria isolated from root of Larix gmelinii in Great Khingan.</title>
        <authorList>
            <person name="Xue H."/>
        </authorList>
    </citation>
    <scope>NUCLEOTIDE SEQUENCE [LARGE SCALE GENOMIC DNA]</scope>
    <source>
        <strain evidence="7 8">N5-1-1-5</strain>
    </source>
</reference>
<dbReference type="EMBL" id="JANQBD010000019">
    <property type="protein sequence ID" value="MCR8634271.1"/>
    <property type="molecule type" value="Genomic_DNA"/>
</dbReference>
<evidence type="ECO:0000256" key="2">
    <source>
        <dbReference type="ARBA" id="ARBA00012224"/>
    </source>
</evidence>
<organism evidence="7 8">
    <name type="scientific">Paenibacillus radicis</name>
    <name type="common">ex Xue et al. 2023</name>
    <dbReference type="NCBI Taxonomy" id="2972489"/>
    <lineage>
        <taxon>Bacteria</taxon>
        <taxon>Bacillati</taxon>
        <taxon>Bacillota</taxon>
        <taxon>Bacilli</taxon>
        <taxon>Bacillales</taxon>
        <taxon>Paenibacillaceae</taxon>
        <taxon>Paenibacillus</taxon>
    </lineage>
</organism>
<keyword evidence="7" id="KW-0808">Transferase</keyword>
<dbReference type="PANTHER" id="PTHR43525:SF1">
    <property type="entry name" value="PROTEIN MALY"/>
    <property type="match status" value="1"/>
</dbReference>
<dbReference type="InterPro" id="IPR027619">
    <property type="entry name" value="C-S_lyase_PatB-like"/>
</dbReference>
<accession>A0ABT1YM75</accession>
<keyword evidence="8" id="KW-1185">Reference proteome</keyword>
<evidence type="ECO:0000256" key="4">
    <source>
        <dbReference type="ARBA" id="ARBA00023239"/>
    </source>
</evidence>
<evidence type="ECO:0000256" key="3">
    <source>
        <dbReference type="ARBA" id="ARBA00022898"/>
    </source>
</evidence>
<proteinExistence type="inferred from homology"/>
<dbReference type="InterPro" id="IPR015422">
    <property type="entry name" value="PyrdxlP-dep_Trfase_small"/>
</dbReference>
<dbReference type="Gene3D" id="3.40.640.10">
    <property type="entry name" value="Type I PLP-dependent aspartate aminotransferase-like (Major domain)"/>
    <property type="match status" value="1"/>
</dbReference>
<evidence type="ECO:0000256" key="1">
    <source>
        <dbReference type="ARBA" id="ARBA00001933"/>
    </source>
</evidence>
<dbReference type="RefSeq" id="WP_258215835.1">
    <property type="nucleotide sequence ID" value="NZ_JANQBD010000019.1"/>
</dbReference>
<dbReference type="InterPro" id="IPR015424">
    <property type="entry name" value="PyrdxlP-dep_Trfase"/>
</dbReference>
<keyword evidence="7" id="KW-0032">Aminotransferase</keyword>
<sequence>MAYNFDEIVDRENTNGIKWESVQDIYGASDLLPLWVADMDFRGPSPVMEALKQRAELGVFGYTERPDSLYEAIEGWVLRKHQWRIVKNWICWSPGVLPALTACIQTFTKPGDRIIIQPPVYPPFFKVVKDNGRELVTNPLRYVNDRYEIDFEDLTNKFRTTGAKMLILCSPHNPVGRVWTRDELSRIEAICTEFDALIISDEIHADLTYPSFQHIPMASLSAGAAERTIVCFAPSKTFNLAGLQSSYIVIPNKELRIAFNKTMARGHLSMSNTFAITASESAYRDGDEWLEQCLAYIRANIDYAAEFFALHIPEIKMINPEGTYLLWLDCSRLGLDTAGLRRFMVKEAKLALNEGVSFGTEGEGFMRLNAACRRATIEEALQRLLNAVKARR</sequence>
<feature type="domain" description="Aminotransferase class I/classII large" evidence="6">
    <location>
        <begin position="45"/>
        <end position="384"/>
    </location>
</feature>
<dbReference type="InterPro" id="IPR004839">
    <property type="entry name" value="Aminotransferase_I/II_large"/>
</dbReference>
<dbReference type="CDD" id="cd00609">
    <property type="entry name" value="AAT_like"/>
    <property type="match status" value="1"/>
</dbReference>
<dbReference type="InterPro" id="IPR015421">
    <property type="entry name" value="PyrdxlP-dep_Trfase_major"/>
</dbReference>
<evidence type="ECO:0000259" key="6">
    <source>
        <dbReference type="Pfam" id="PF00155"/>
    </source>
</evidence>
<dbReference type="SUPFAM" id="SSF53383">
    <property type="entry name" value="PLP-dependent transferases"/>
    <property type="match status" value="1"/>
</dbReference>
<comment type="cofactor">
    <cofactor evidence="1">
        <name>pyridoxal 5'-phosphate</name>
        <dbReference type="ChEBI" id="CHEBI:597326"/>
    </cofactor>
</comment>
<dbReference type="PANTHER" id="PTHR43525">
    <property type="entry name" value="PROTEIN MALY"/>
    <property type="match status" value="1"/>
</dbReference>
<dbReference type="Pfam" id="PF00155">
    <property type="entry name" value="Aminotran_1_2"/>
    <property type="match status" value="1"/>
</dbReference>
<evidence type="ECO:0000313" key="7">
    <source>
        <dbReference type="EMBL" id="MCR8634271.1"/>
    </source>
</evidence>
<evidence type="ECO:0000313" key="8">
    <source>
        <dbReference type="Proteomes" id="UP001300012"/>
    </source>
</evidence>
<keyword evidence="3" id="KW-0663">Pyridoxal phosphate</keyword>
<comment type="similarity">
    <text evidence="5">Belongs to the class-II pyridoxal-phosphate-dependent aminotransferase family. MalY/PatB cystathionine beta-lyase subfamily.</text>
</comment>
<evidence type="ECO:0000256" key="5">
    <source>
        <dbReference type="ARBA" id="ARBA00037974"/>
    </source>
</evidence>
<gene>
    <name evidence="7" type="ORF">NV381_24060</name>
</gene>
<dbReference type="EC" id="4.4.1.13" evidence="2"/>
<dbReference type="NCBIfam" id="TIGR04350">
    <property type="entry name" value="C_S_lyase_PatB"/>
    <property type="match status" value="1"/>
</dbReference>
<dbReference type="Gene3D" id="3.90.1150.10">
    <property type="entry name" value="Aspartate Aminotransferase, domain 1"/>
    <property type="match status" value="1"/>
</dbReference>
<dbReference type="Proteomes" id="UP001300012">
    <property type="component" value="Unassembled WGS sequence"/>
</dbReference>
<name>A0ABT1YM75_9BACL</name>
<dbReference type="InterPro" id="IPR051798">
    <property type="entry name" value="Class-II_PLP-Dep_Aminotrans"/>
</dbReference>
<keyword evidence="4" id="KW-0456">Lyase</keyword>